<sequence>MEPPQHGGKGRDGNAAAGDLRRVVVVETGCWHLWELRFGYCCRETIKAADFIPAKLYFFTDPPQAIRGIL</sequence>
<dbReference type="EMBL" id="JABFAA010000007">
    <property type="protein sequence ID" value="MBA0686640.1"/>
    <property type="molecule type" value="Genomic_DNA"/>
</dbReference>
<proteinExistence type="predicted"/>
<gene>
    <name evidence="1" type="ORF">Goari_014231</name>
</gene>
<organism evidence="1 2">
    <name type="scientific">Gossypium aridum</name>
    <name type="common">American cotton</name>
    <name type="synonym">Erioxylum aridum</name>
    <dbReference type="NCBI Taxonomy" id="34290"/>
    <lineage>
        <taxon>Eukaryota</taxon>
        <taxon>Viridiplantae</taxon>
        <taxon>Streptophyta</taxon>
        <taxon>Embryophyta</taxon>
        <taxon>Tracheophyta</taxon>
        <taxon>Spermatophyta</taxon>
        <taxon>Magnoliopsida</taxon>
        <taxon>eudicotyledons</taxon>
        <taxon>Gunneridae</taxon>
        <taxon>Pentapetalae</taxon>
        <taxon>rosids</taxon>
        <taxon>malvids</taxon>
        <taxon>Malvales</taxon>
        <taxon>Malvaceae</taxon>
        <taxon>Malvoideae</taxon>
        <taxon>Gossypium</taxon>
    </lineage>
</organism>
<evidence type="ECO:0000313" key="2">
    <source>
        <dbReference type="Proteomes" id="UP000593577"/>
    </source>
</evidence>
<accession>A0A7J8XHS2</accession>
<protein>
    <submittedName>
        <fullName evidence="1">Uncharacterized protein</fullName>
    </submittedName>
</protein>
<name>A0A7J8XHS2_GOSAI</name>
<keyword evidence="2" id="KW-1185">Reference proteome</keyword>
<evidence type="ECO:0000313" key="1">
    <source>
        <dbReference type="EMBL" id="MBA0686640.1"/>
    </source>
</evidence>
<dbReference type="Proteomes" id="UP000593577">
    <property type="component" value="Unassembled WGS sequence"/>
</dbReference>
<comment type="caution">
    <text evidence="1">The sequence shown here is derived from an EMBL/GenBank/DDBJ whole genome shotgun (WGS) entry which is preliminary data.</text>
</comment>
<reference evidence="1 2" key="1">
    <citation type="journal article" date="2019" name="Genome Biol. Evol.">
        <title>Insights into the evolution of the New World diploid cottons (Gossypium, subgenus Houzingenia) based on genome sequencing.</title>
        <authorList>
            <person name="Grover C.E."/>
            <person name="Arick M.A. 2nd"/>
            <person name="Thrash A."/>
            <person name="Conover J.L."/>
            <person name="Sanders W.S."/>
            <person name="Peterson D.G."/>
            <person name="Frelichowski J.E."/>
            <person name="Scheffler J.A."/>
            <person name="Scheffler B.E."/>
            <person name="Wendel J.F."/>
        </authorList>
    </citation>
    <scope>NUCLEOTIDE SEQUENCE [LARGE SCALE GENOMIC DNA]</scope>
    <source>
        <strain evidence="1">185</strain>
        <tissue evidence="1">Leaf</tissue>
    </source>
</reference>
<dbReference type="AlphaFoldDB" id="A0A7J8XHS2"/>